<protein>
    <submittedName>
        <fullName evidence="2">Uncharacterized protein</fullName>
    </submittedName>
</protein>
<dbReference type="AlphaFoldDB" id="A0AAP0L9G0"/>
<dbReference type="EMBL" id="JBBNAG010000001">
    <property type="protein sequence ID" value="KAK9166786.1"/>
    <property type="molecule type" value="Genomic_DNA"/>
</dbReference>
<gene>
    <name evidence="2" type="ORF">Scep_001977</name>
</gene>
<name>A0AAP0L9G0_9MAGN</name>
<evidence type="ECO:0000256" key="1">
    <source>
        <dbReference type="SAM" id="MobiDB-lite"/>
    </source>
</evidence>
<keyword evidence="3" id="KW-1185">Reference proteome</keyword>
<dbReference type="Proteomes" id="UP001419268">
    <property type="component" value="Unassembled WGS sequence"/>
</dbReference>
<sequence length="73" mass="8376">MQSMEKYQMERQRQSMAGECMSASTMMDLTIGDLEKEAVELVPVVDPAEPHHQAKPLPNHHLHRHATYRGSYN</sequence>
<feature type="region of interest" description="Disordered" evidence="1">
    <location>
        <begin position="46"/>
        <end position="73"/>
    </location>
</feature>
<accession>A0AAP0L9G0</accession>
<organism evidence="2 3">
    <name type="scientific">Stephania cephalantha</name>
    <dbReference type="NCBI Taxonomy" id="152367"/>
    <lineage>
        <taxon>Eukaryota</taxon>
        <taxon>Viridiplantae</taxon>
        <taxon>Streptophyta</taxon>
        <taxon>Embryophyta</taxon>
        <taxon>Tracheophyta</taxon>
        <taxon>Spermatophyta</taxon>
        <taxon>Magnoliopsida</taxon>
        <taxon>Ranunculales</taxon>
        <taxon>Menispermaceae</taxon>
        <taxon>Menispermoideae</taxon>
        <taxon>Cissampelideae</taxon>
        <taxon>Stephania</taxon>
    </lineage>
</organism>
<proteinExistence type="predicted"/>
<evidence type="ECO:0000313" key="2">
    <source>
        <dbReference type="EMBL" id="KAK9166786.1"/>
    </source>
</evidence>
<feature type="compositionally biased region" description="Basic residues" evidence="1">
    <location>
        <begin position="58"/>
        <end position="67"/>
    </location>
</feature>
<reference evidence="2 3" key="1">
    <citation type="submission" date="2024-01" db="EMBL/GenBank/DDBJ databases">
        <title>Genome assemblies of Stephania.</title>
        <authorList>
            <person name="Yang L."/>
        </authorList>
    </citation>
    <scope>NUCLEOTIDE SEQUENCE [LARGE SCALE GENOMIC DNA]</scope>
    <source>
        <strain evidence="2">JXDWG</strain>
        <tissue evidence="2">Leaf</tissue>
    </source>
</reference>
<comment type="caution">
    <text evidence="2">The sequence shown here is derived from an EMBL/GenBank/DDBJ whole genome shotgun (WGS) entry which is preliminary data.</text>
</comment>
<evidence type="ECO:0000313" key="3">
    <source>
        <dbReference type="Proteomes" id="UP001419268"/>
    </source>
</evidence>